<protein>
    <submittedName>
        <fullName evidence="3">Uncharacterized protein</fullName>
    </submittedName>
</protein>
<feature type="chain" id="PRO_5044822665" evidence="2">
    <location>
        <begin position="18"/>
        <end position="199"/>
    </location>
</feature>
<comment type="caution">
    <text evidence="3">The sequence shown here is derived from an EMBL/GenBank/DDBJ whole genome shotgun (WGS) entry which is preliminary data.</text>
</comment>
<dbReference type="EMBL" id="JBEDNZ010000026">
    <property type="protein sequence ID" value="KAL0810249.1"/>
    <property type="molecule type" value="Genomic_DNA"/>
</dbReference>
<sequence>MLARFVCVFACVVFAHCLPTRQPAQDVEIGVLDSRFEDYRHEEKIKVLAKRDAITIEKPQDEESQEAKVDIPEEADVVVDDLLEHVSTKEKESENTDAKDETNEFADEVEKSENVRLKRDVKDRPDIETIVTVKNNDVGTQKEYYFRTIQREVKGEKYKCKIGLSSGDVIFYYRCLLVSNGITGEGLQETGQGDFFDIA</sequence>
<evidence type="ECO:0000256" key="1">
    <source>
        <dbReference type="SAM" id="MobiDB-lite"/>
    </source>
</evidence>
<name>A0ABD0S857_LOXSC</name>
<dbReference type="Proteomes" id="UP001549921">
    <property type="component" value="Unassembled WGS sequence"/>
</dbReference>
<reference evidence="3 4" key="1">
    <citation type="submission" date="2024-06" db="EMBL/GenBank/DDBJ databases">
        <title>A chromosome-level genome assembly of beet webworm, Loxostege sticticalis.</title>
        <authorList>
            <person name="Zhang Y."/>
        </authorList>
    </citation>
    <scope>NUCLEOTIDE SEQUENCE [LARGE SCALE GENOMIC DNA]</scope>
    <source>
        <strain evidence="3">AQ028</strain>
        <tissue evidence="3">Male pupae</tissue>
    </source>
</reference>
<proteinExistence type="predicted"/>
<evidence type="ECO:0000313" key="3">
    <source>
        <dbReference type="EMBL" id="KAL0810249.1"/>
    </source>
</evidence>
<keyword evidence="2" id="KW-0732">Signal</keyword>
<accession>A0ABD0S857</accession>
<feature type="signal peptide" evidence="2">
    <location>
        <begin position="1"/>
        <end position="17"/>
    </location>
</feature>
<organism evidence="3 4">
    <name type="scientific">Loxostege sticticalis</name>
    <name type="common">Beet webworm moth</name>
    <dbReference type="NCBI Taxonomy" id="481309"/>
    <lineage>
        <taxon>Eukaryota</taxon>
        <taxon>Metazoa</taxon>
        <taxon>Ecdysozoa</taxon>
        <taxon>Arthropoda</taxon>
        <taxon>Hexapoda</taxon>
        <taxon>Insecta</taxon>
        <taxon>Pterygota</taxon>
        <taxon>Neoptera</taxon>
        <taxon>Endopterygota</taxon>
        <taxon>Lepidoptera</taxon>
        <taxon>Glossata</taxon>
        <taxon>Ditrysia</taxon>
        <taxon>Pyraloidea</taxon>
        <taxon>Crambidae</taxon>
        <taxon>Pyraustinae</taxon>
        <taxon>Loxostege</taxon>
    </lineage>
</organism>
<gene>
    <name evidence="3" type="ORF">ABMA28_010412</name>
</gene>
<feature type="region of interest" description="Disordered" evidence="1">
    <location>
        <begin position="88"/>
        <end position="109"/>
    </location>
</feature>
<evidence type="ECO:0000256" key="2">
    <source>
        <dbReference type="SAM" id="SignalP"/>
    </source>
</evidence>
<evidence type="ECO:0000313" key="4">
    <source>
        <dbReference type="Proteomes" id="UP001549921"/>
    </source>
</evidence>
<dbReference type="AlphaFoldDB" id="A0ABD0S857"/>